<dbReference type="GO" id="GO:0003779">
    <property type="term" value="F:actin binding"/>
    <property type="evidence" value="ECO:0007669"/>
    <property type="project" value="InterPro"/>
</dbReference>
<reference evidence="3" key="1">
    <citation type="journal article" date="2010" name="Nature">
        <title>The Amphimedon queenslandica genome and the evolution of animal complexity.</title>
        <authorList>
            <person name="Srivastava M."/>
            <person name="Simakov O."/>
            <person name="Chapman J."/>
            <person name="Fahey B."/>
            <person name="Gauthier M.E."/>
            <person name="Mitros T."/>
            <person name="Richards G.S."/>
            <person name="Conaco C."/>
            <person name="Dacre M."/>
            <person name="Hellsten U."/>
            <person name="Larroux C."/>
            <person name="Putnam N.H."/>
            <person name="Stanke M."/>
            <person name="Adamska M."/>
            <person name="Darling A."/>
            <person name="Degnan S.M."/>
            <person name="Oakley T.H."/>
            <person name="Plachetzki D.C."/>
            <person name="Zhai Y."/>
            <person name="Adamski M."/>
            <person name="Calcino A."/>
            <person name="Cummins S.F."/>
            <person name="Goodstein D.M."/>
            <person name="Harris C."/>
            <person name="Jackson D.J."/>
            <person name="Leys S.P."/>
            <person name="Shu S."/>
            <person name="Woodcroft B.J."/>
            <person name="Vervoort M."/>
            <person name="Kosik K.S."/>
            <person name="Manning G."/>
            <person name="Degnan B.M."/>
            <person name="Rokhsar D.S."/>
        </authorList>
    </citation>
    <scope>NUCLEOTIDE SEQUENCE [LARGE SCALE GENOMIC DNA]</scope>
</reference>
<dbReference type="EnsemblMetazoa" id="Aqu2.1.43369_001">
    <property type="protein sequence ID" value="Aqu2.1.43369_001"/>
    <property type="gene ID" value="Aqu2.1.43369"/>
</dbReference>
<dbReference type="AlphaFoldDB" id="A0A1X7VU19"/>
<dbReference type="STRING" id="400682.A0A1X7VU19"/>
<dbReference type="Proteomes" id="UP000007879">
    <property type="component" value="Unassembled WGS sequence"/>
</dbReference>
<dbReference type="PANTHER" id="PTHR47133:SF1">
    <property type="entry name" value="TALIN ROD DOMAIN-CONTAINING PROTEIN 1"/>
    <property type="match status" value="1"/>
</dbReference>
<feature type="domain" description="Talin IBS2B" evidence="1">
    <location>
        <begin position="132"/>
        <end position="250"/>
    </location>
</feature>
<evidence type="ECO:0000259" key="1">
    <source>
        <dbReference type="Pfam" id="PF21896"/>
    </source>
</evidence>
<sequence length="361" mass="38569">MTSAPRSPLYILSAREVSRSCEEATELMELVAELLLLRSGSKSTRAPPLHPFSLSDNSYSKSRDAIVANTKGLAIAIKDLTRQLKDESFADVERTVRSISEKVTILIEATSHAAYITALSSDGTSPAKPGPIDQYSFAKSRLIISNTCNKFSSERGSTLSNDDMLELTQTIASNLTILRQNCQQASTAESIGELAQNQFSACVQSLDGTSSAFVSSVKGFLTSGRGSDKKKVAMFTVALAAAVNSVAGFAALPEFAGGVASFSTEGEQNQTEMLARAMSVVSASVQMLNTVTQLIDNKIGSAKSLNLGEKKISDEKHWQRLVSCTRAVAESCKMLASSIREHTPFVSPQGTPPIPRANQTT</sequence>
<dbReference type="InterPro" id="IPR054082">
    <property type="entry name" value="Talin_IBS2B"/>
</dbReference>
<keyword evidence="3" id="KW-1185">Reference proteome</keyword>
<dbReference type="KEGG" id="aqu:105313174"/>
<reference evidence="2" key="2">
    <citation type="submission" date="2017-05" db="UniProtKB">
        <authorList>
            <consortium name="EnsemblMetazoa"/>
        </authorList>
    </citation>
    <scope>IDENTIFICATION</scope>
</reference>
<gene>
    <name evidence="2" type="primary">105313174</name>
</gene>
<dbReference type="Gene3D" id="1.20.1420.10">
    <property type="entry name" value="Talin, central domain"/>
    <property type="match status" value="1"/>
</dbReference>
<evidence type="ECO:0000313" key="3">
    <source>
        <dbReference type="Proteomes" id="UP000007879"/>
    </source>
</evidence>
<name>A0A1X7VU19_AMPQE</name>
<dbReference type="FunCoup" id="A0A1X7VU19">
    <property type="interactions" value="68"/>
</dbReference>
<organism evidence="2">
    <name type="scientific">Amphimedon queenslandica</name>
    <name type="common">Sponge</name>
    <dbReference type="NCBI Taxonomy" id="400682"/>
    <lineage>
        <taxon>Eukaryota</taxon>
        <taxon>Metazoa</taxon>
        <taxon>Porifera</taxon>
        <taxon>Demospongiae</taxon>
        <taxon>Heteroscleromorpha</taxon>
        <taxon>Haplosclerida</taxon>
        <taxon>Niphatidae</taxon>
        <taxon>Amphimedon</taxon>
    </lineage>
</organism>
<dbReference type="EnsemblMetazoa" id="XM_011406372.2">
    <property type="protein sequence ID" value="XP_011404674.1"/>
    <property type="gene ID" value="LOC105313174"/>
</dbReference>
<evidence type="ECO:0000313" key="2">
    <source>
        <dbReference type="EnsemblMetazoa" id="Aqu2.1.43369_001"/>
    </source>
</evidence>
<dbReference type="OMA" id="DHCKVKM"/>
<dbReference type="Gene3D" id="1.20.120.230">
    <property type="entry name" value="Alpha-catenin/vinculin-like"/>
    <property type="match status" value="1"/>
</dbReference>
<dbReference type="InterPro" id="IPR042799">
    <property type="entry name" value="TLNRD1"/>
</dbReference>
<dbReference type="OrthoDB" id="10009851at2759"/>
<proteinExistence type="predicted"/>
<dbReference type="InParanoid" id="A0A1X7VU19"/>
<dbReference type="PANTHER" id="PTHR47133">
    <property type="entry name" value="TALIN ROD DOMAIN-CONTAINING PROTEIN 1"/>
    <property type="match status" value="1"/>
</dbReference>
<dbReference type="Pfam" id="PF21896">
    <property type="entry name" value="Talin_IBS2B"/>
    <property type="match status" value="1"/>
</dbReference>
<dbReference type="eggNOG" id="KOG4261">
    <property type="taxonomic scope" value="Eukaryota"/>
</dbReference>
<accession>A0A1X7VU19</accession>
<protein>
    <recommendedName>
        <fullName evidence="1">Talin IBS2B domain-containing protein</fullName>
    </recommendedName>
</protein>